<organism evidence="2 3">
    <name type="scientific">Candidatus Tanganyikabacteria bacterium</name>
    <dbReference type="NCBI Taxonomy" id="2961651"/>
    <lineage>
        <taxon>Bacteria</taxon>
        <taxon>Bacillati</taxon>
        <taxon>Candidatus Sericytochromatia</taxon>
        <taxon>Candidatus Tanganyikabacteria</taxon>
    </lineage>
</organism>
<feature type="compositionally biased region" description="Basic and acidic residues" evidence="1">
    <location>
        <begin position="12"/>
        <end position="26"/>
    </location>
</feature>
<evidence type="ECO:0000313" key="2">
    <source>
        <dbReference type="EMBL" id="MBM3273634.1"/>
    </source>
</evidence>
<sequence length="78" mass="8374">MPDTKSFGQALDAREEAPAKPADELGADRAYHAAAPSETMAKIKPVAIPTRAGIAPVISHLKCDHPRPTCSRYWGFEG</sequence>
<dbReference type="EMBL" id="VGJX01000017">
    <property type="protein sequence ID" value="MBM3273634.1"/>
    <property type="molecule type" value="Genomic_DNA"/>
</dbReference>
<feature type="region of interest" description="Disordered" evidence="1">
    <location>
        <begin position="1"/>
        <end position="26"/>
    </location>
</feature>
<reference evidence="2 3" key="1">
    <citation type="submission" date="2019-03" db="EMBL/GenBank/DDBJ databases">
        <title>Lake Tanganyika Metagenome-Assembled Genomes (MAGs).</title>
        <authorList>
            <person name="Tran P."/>
        </authorList>
    </citation>
    <scope>NUCLEOTIDE SEQUENCE [LARGE SCALE GENOMIC DNA]</scope>
    <source>
        <strain evidence="2">K_DeepCast_65m_m2_236</strain>
    </source>
</reference>
<name>A0A938BLV0_9BACT</name>
<evidence type="ECO:0000256" key="1">
    <source>
        <dbReference type="SAM" id="MobiDB-lite"/>
    </source>
</evidence>
<dbReference type="AlphaFoldDB" id="A0A938BLV0"/>
<protein>
    <submittedName>
        <fullName evidence="2">Uncharacterized protein</fullName>
    </submittedName>
</protein>
<evidence type="ECO:0000313" key="3">
    <source>
        <dbReference type="Proteomes" id="UP000703893"/>
    </source>
</evidence>
<dbReference type="Proteomes" id="UP000703893">
    <property type="component" value="Unassembled WGS sequence"/>
</dbReference>
<proteinExistence type="predicted"/>
<comment type="caution">
    <text evidence="2">The sequence shown here is derived from an EMBL/GenBank/DDBJ whole genome shotgun (WGS) entry which is preliminary data.</text>
</comment>
<gene>
    <name evidence="2" type="ORF">FJZ00_00670</name>
</gene>
<accession>A0A938BLV0</accession>